<feature type="region of interest" description="Disordered" evidence="8">
    <location>
        <begin position="381"/>
        <end position="420"/>
    </location>
</feature>
<dbReference type="InterPro" id="IPR050185">
    <property type="entry name" value="Ub_carboxyl-term_hydrolase"/>
</dbReference>
<evidence type="ECO:0000256" key="3">
    <source>
        <dbReference type="ARBA" id="ARBA00012759"/>
    </source>
</evidence>
<keyword evidence="6 11" id="KW-0378">Hydrolase</keyword>
<dbReference type="CDD" id="cd02674">
    <property type="entry name" value="Peptidase_C19R"/>
    <property type="match status" value="1"/>
</dbReference>
<keyword evidence="7" id="KW-0788">Thiol protease</keyword>
<evidence type="ECO:0000313" key="12">
    <source>
        <dbReference type="Proteomes" id="UP000790347"/>
    </source>
</evidence>
<feature type="compositionally biased region" description="Pro residues" evidence="8">
    <location>
        <begin position="398"/>
        <end position="408"/>
    </location>
</feature>
<dbReference type="GO" id="GO:0006508">
    <property type="term" value="P:proteolysis"/>
    <property type="evidence" value="ECO:0007669"/>
    <property type="project" value="UniProtKB-KW"/>
</dbReference>
<evidence type="ECO:0000259" key="9">
    <source>
        <dbReference type="PROSITE" id="PS50235"/>
    </source>
</evidence>
<dbReference type="InterPro" id="IPR006615">
    <property type="entry name" value="Pept_C19_DUSP"/>
</dbReference>
<dbReference type="PANTHER" id="PTHR21646">
    <property type="entry name" value="UBIQUITIN CARBOXYL-TERMINAL HYDROLASE"/>
    <property type="match status" value="1"/>
</dbReference>
<reference evidence="11" key="2">
    <citation type="journal article" date="2022" name="Res Sq">
        <title>Comparative Genomics Reveals Insights into the Divergent Evolution of Astigmatic Mites and Household Pest Adaptations.</title>
        <authorList>
            <person name="Xiong Q."/>
            <person name="Wan A.T.-Y."/>
            <person name="Liu X.-Y."/>
            <person name="Fung C.S.-H."/>
            <person name="Xiao X."/>
            <person name="Malainual N."/>
            <person name="Hou J."/>
            <person name="Wang L."/>
            <person name="Wang M."/>
            <person name="Yang K."/>
            <person name="Cui Y."/>
            <person name="Leung E."/>
            <person name="Nong W."/>
            <person name="Shin S.-K."/>
            <person name="Au S."/>
            <person name="Jeong K.Y."/>
            <person name="Chew F.T."/>
            <person name="Hui J."/>
            <person name="Leung T.F."/>
            <person name="Tungtrongchitr A."/>
            <person name="Zhong N."/>
            <person name="Liu Z."/>
            <person name="Tsui S."/>
        </authorList>
    </citation>
    <scope>NUCLEOTIDE SEQUENCE</scope>
    <source>
        <strain evidence="11">Derf</strain>
        <tissue evidence="11">Whole organism</tissue>
    </source>
</reference>
<dbReference type="PANTHER" id="PTHR21646:SF24">
    <property type="entry name" value="UBIQUITIN CARBOXYL-TERMINAL HYDROLASE"/>
    <property type="match status" value="1"/>
</dbReference>
<feature type="region of interest" description="Disordered" evidence="8">
    <location>
        <begin position="900"/>
        <end position="970"/>
    </location>
</feature>
<organism evidence="11 12">
    <name type="scientific">Dermatophagoides farinae</name>
    <name type="common">American house dust mite</name>
    <dbReference type="NCBI Taxonomy" id="6954"/>
    <lineage>
        <taxon>Eukaryota</taxon>
        <taxon>Metazoa</taxon>
        <taxon>Ecdysozoa</taxon>
        <taxon>Arthropoda</taxon>
        <taxon>Chelicerata</taxon>
        <taxon>Arachnida</taxon>
        <taxon>Acari</taxon>
        <taxon>Acariformes</taxon>
        <taxon>Sarcoptiformes</taxon>
        <taxon>Astigmata</taxon>
        <taxon>Psoroptidia</taxon>
        <taxon>Analgoidea</taxon>
        <taxon>Pyroglyphidae</taxon>
        <taxon>Dermatophagoidinae</taxon>
        <taxon>Dermatophagoides</taxon>
    </lineage>
</organism>
<evidence type="ECO:0000256" key="4">
    <source>
        <dbReference type="ARBA" id="ARBA00022670"/>
    </source>
</evidence>
<dbReference type="PROSITE" id="PS00972">
    <property type="entry name" value="USP_1"/>
    <property type="match status" value="1"/>
</dbReference>
<sequence>MKEFVNSNKDTTTTTTNITTATTTTTTITDSSSATAAINNNSDSNNKKRIQLPPPLQPLSSTVIAKKLSPTKITTTNMVSEQHHHHHHHHKYNIQQQQINGVVSSSSSPSTNKVDQQEDTVEFMEVEDNLPSSTTATIEEYEMSDINNTTMPSSSSSPPPPQQQQKEYTLQDVPTLMKRLLKPNEYWYILDKHWYDSFLNYLQNGCDQANHPGKIDNKELLRPAQNVTITNNNKTTNKSATQTYRLKTTARENEDFVIIPEMVWNLFCKEFGLIDGMGGYPIRCPIIQRTESYFQVELNPLELRLTLYGSKEDLVKQYSRNCKLRDVIDDMRKLFNIDDSKPIQLWNNATLLVSYKDVDNCNSSTPISSSSTMMNNTLTVNNTNVNASSSNSTIVPSVAPPPPPPPPSSSSSSSSGGSKAAISDINQRLLDITELEAPNTVLTIEVENPDHTWPSSKTKLGAITRSKYASGIPNCPPGVCGLMNLGNTCFMNAAIQCLSNTAPLTKYFLADQHVVDINPDNPLGMRGEIARRYAELIKTMWSGFHSNVAPREFKIAVTQFAPQFSGFAHHDCQELMAFLLDGLHEDLNRVKVKPYIEMKNDIERRPDELVSKEAWSNYKRRNDSIIVDTFHAQLKSTLVCPECELVSVTFDPFCYLTLPLPYRIEKPVDILFIPAISKRPLYKKNTISASATSTSSQKFLMNTTCNTATPVRSILLENVMIPKTGCASDIRVAVAKFLDDCNNGPHNNDDDGGSSSPHRQYFNRKFDPKKMVVANIMECRMNKIYSTTDYYNPHLDDIVVYELDDPQTAQNSETQGCQTRSSTKFAGYPLPVFIRQINADHSESIISRPFFINLKSLTYENIREAIFKELTSLVHPDKLNCFLQAMEEMLIEEDKNMITSTTTATTNAQKQRTRRSSAGSDGESSDIEEEEDMIANNNNSSSNENSNNDSNDEGVDEIYGGNNSNSGKQRTRTYPAYSIVTVNNNAQCQLSTIQPGTRLDSSFDDYLAINIHYRIVSKFFPSNLNRSGLLRLSELLPNLASNAHANSLLTLKECINQFTLTEKLGENDPWYCPRCKKHQMASKKFDIWSLPNNLIIHLKRFSYSRLHRDKLNVLVEFPIENLDMSPYVLHNPNNESFVYDLIAVSNHYGELGAGHYTAYGKNFQSNNWFLFDDYSVTPIGDKNKVMTKAAYVLFYQRKQQNGDGESQQSMDTTTKN</sequence>
<dbReference type="Gene3D" id="3.90.70.10">
    <property type="entry name" value="Cysteine proteinases"/>
    <property type="match status" value="2"/>
</dbReference>
<dbReference type="InterPro" id="IPR018200">
    <property type="entry name" value="USP_CS"/>
</dbReference>
<dbReference type="Pfam" id="PF00443">
    <property type="entry name" value="UCH"/>
    <property type="match status" value="1"/>
</dbReference>
<feature type="region of interest" description="Disordered" evidence="8">
    <location>
        <begin position="36"/>
        <end position="57"/>
    </location>
</feature>
<evidence type="ECO:0000256" key="8">
    <source>
        <dbReference type="SAM" id="MobiDB-lite"/>
    </source>
</evidence>
<dbReference type="EMBL" id="ASGP02000008">
    <property type="protein sequence ID" value="KAH9493303.1"/>
    <property type="molecule type" value="Genomic_DNA"/>
</dbReference>
<dbReference type="InterPro" id="IPR035927">
    <property type="entry name" value="DUSP-like_sf"/>
</dbReference>
<dbReference type="AlphaFoldDB" id="A0A922KS82"/>
<feature type="compositionally biased region" description="Low complexity" evidence="8">
    <location>
        <begin position="381"/>
        <end position="393"/>
    </location>
</feature>
<dbReference type="PROSITE" id="PS51283">
    <property type="entry name" value="DUSP"/>
    <property type="match status" value="1"/>
</dbReference>
<accession>A0A922KS82</accession>
<dbReference type="InterPro" id="IPR028889">
    <property type="entry name" value="USP"/>
</dbReference>
<keyword evidence="12" id="KW-1185">Reference proteome</keyword>
<evidence type="ECO:0000256" key="2">
    <source>
        <dbReference type="ARBA" id="ARBA00009085"/>
    </source>
</evidence>
<dbReference type="Proteomes" id="UP000790347">
    <property type="component" value="Unassembled WGS sequence"/>
</dbReference>
<dbReference type="InterPro" id="IPR038765">
    <property type="entry name" value="Papain-like_cys_pep_sf"/>
</dbReference>
<dbReference type="PROSITE" id="PS00973">
    <property type="entry name" value="USP_2"/>
    <property type="match status" value="1"/>
</dbReference>
<feature type="compositionally biased region" description="Low complexity" evidence="8">
    <location>
        <begin position="900"/>
        <end position="922"/>
    </location>
</feature>
<evidence type="ECO:0000313" key="11">
    <source>
        <dbReference type="EMBL" id="KAH9493303.1"/>
    </source>
</evidence>
<name>A0A922KS82_DERFA</name>
<evidence type="ECO:0000259" key="10">
    <source>
        <dbReference type="PROSITE" id="PS51283"/>
    </source>
</evidence>
<dbReference type="Pfam" id="PF06337">
    <property type="entry name" value="DUSP"/>
    <property type="match status" value="1"/>
</dbReference>
<evidence type="ECO:0000256" key="5">
    <source>
        <dbReference type="ARBA" id="ARBA00022786"/>
    </source>
</evidence>
<evidence type="ECO:0000256" key="7">
    <source>
        <dbReference type="ARBA" id="ARBA00022807"/>
    </source>
</evidence>
<evidence type="ECO:0000256" key="6">
    <source>
        <dbReference type="ARBA" id="ARBA00022801"/>
    </source>
</evidence>
<feature type="region of interest" description="Disordered" evidence="8">
    <location>
        <begin position="147"/>
        <end position="167"/>
    </location>
</feature>
<reference evidence="11" key="1">
    <citation type="submission" date="2013-05" db="EMBL/GenBank/DDBJ databases">
        <authorList>
            <person name="Yim A.K.Y."/>
            <person name="Chan T.F."/>
            <person name="Ji K.M."/>
            <person name="Liu X.Y."/>
            <person name="Zhou J.W."/>
            <person name="Li R.Q."/>
            <person name="Yang K.Y."/>
            <person name="Li J."/>
            <person name="Li M."/>
            <person name="Law P.T.W."/>
            <person name="Wu Y.L."/>
            <person name="Cai Z.L."/>
            <person name="Qin H."/>
            <person name="Bao Y."/>
            <person name="Leung R.K.K."/>
            <person name="Ng P.K.S."/>
            <person name="Zou J."/>
            <person name="Zhong X.J."/>
            <person name="Ran P.X."/>
            <person name="Zhong N.S."/>
            <person name="Liu Z.G."/>
            <person name="Tsui S.K.W."/>
        </authorList>
    </citation>
    <scope>NUCLEOTIDE SEQUENCE</scope>
    <source>
        <strain evidence="11">Derf</strain>
        <tissue evidence="11">Whole organism</tissue>
    </source>
</reference>
<proteinExistence type="inferred from homology"/>
<dbReference type="SMART" id="SM00695">
    <property type="entry name" value="DUSP"/>
    <property type="match status" value="1"/>
</dbReference>
<feature type="compositionally biased region" description="Acidic residues" evidence="8">
    <location>
        <begin position="923"/>
        <end position="933"/>
    </location>
</feature>
<comment type="similarity">
    <text evidence="2">Belongs to the peptidase C19 family.</text>
</comment>
<dbReference type="Gene3D" id="3.10.20.90">
    <property type="entry name" value="Phosphatidylinositol 3-kinase Catalytic Subunit, Chain A, domain 1"/>
    <property type="match status" value="1"/>
</dbReference>
<dbReference type="GO" id="GO:0016579">
    <property type="term" value="P:protein deubiquitination"/>
    <property type="evidence" value="ECO:0007669"/>
    <property type="project" value="InterPro"/>
</dbReference>
<dbReference type="PROSITE" id="PS50235">
    <property type="entry name" value="USP_3"/>
    <property type="match status" value="1"/>
</dbReference>
<dbReference type="SUPFAM" id="SSF143791">
    <property type="entry name" value="DUSP-like"/>
    <property type="match status" value="1"/>
</dbReference>
<evidence type="ECO:0000256" key="1">
    <source>
        <dbReference type="ARBA" id="ARBA00000707"/>
    </source>
</evidence>
<dbReference type="InterPro" id="IPR001394">
    <property type="entry name" value="Peptidase_C19_UCH"/>
</dbReference>
<keyword evidence="5" id="KW-0833">Ubl conjugation pathway</keyword>
<comment type="catalytic activity">
    <reaction evidence="1">
        <text>Thiol-dependent hydrolysis of ester, thioester, amide, peptide and isopeptide bonds formed by the C-terminal Gly of ubiquitin (a 76-residue protein attached to proteins as an intracellular targeting signal).</text>
        <dbReference type="EC" id="3.4.19.12"/>
    </reaction>
</comment>
<comment type="caution">
    <text evidence="11">The sequence shown here is derived from an EMBL/GenBank/DDBJ whole genome shotgun (WGS) entry which is preliminary data.</text>
</comment>
<dbReference type="SUPFAM" id="SSF54001">
    <property type="entry name" value="Cysteine proteinases"/>
    <property type="match status" value="1"/>
</dbReference>
<dbReference type="GO" id="GO:0004843">
    <property type="term" value="F:cysteine-type deubiquitinase activity"/>
    <property type="evidence" value="ECO:0007669"/>
    <property type="project" value="UniProtKB-EC"/>
</dbReference>
<keyword evidence="4" id="KW-0645">Protease</keyword>
<gene>
    <name evidence="11" type="primary">USP15</name>
    <name evidence="11" type="ORF">DERF_014062</name>
</gene>
<feature type="domain" description="DUSP" evidence="10">
    <location>
        <begin position="160"/>
        <end position="287"/>
    </location>
</feature>
<dbReference type="EC" id="3.4.19.12" evidence="3"/>
<feature type="domain" description="USP" evidence="9">
    <location>
        <begin position="480"/>
        <end position="1198"/>
    </location>
</feature>
<dbReference type="Gene3D" id="3.30.2230.10">
    <property type="entry name" value="DUSP-like"/>
    <property type="match status" value="1"/>
</dbReference>
<feature type="compositionally biased region" description="Low complexity" evidence="8">
    <location>
        <begin position="934"/>
        <end position="949"/>
    </location>
</feature>
<protein>
    <recommendedName>
        <fullName evidence="3">ubiquitinyl hydrolase 1</fullName>
        <ecNumber evidence="3">3.4.19.12</ecNumber>
    </recommendedName>
</protein>